<dbReference type="Proteomes" id="UP000625316">
    <property type="component" value="Unassembled WGS sequence"/>
</dbReference>
<gene>
    <name evidence="4" type="ORF">IQ266_04290</name>
</gene>
<keyword evidence="2" id="KW-0157">Chromophore</keyword>
<dbReference type="InterPro" id="IPR012128">
    <property type="entry name" value="Phycobilisome_asu/bsu"/>
</dbReference>
<accession>A0A928Z2F1</accession>
<dbReference type="AlphaFoldDB" id="A0A928Z2F1"/>
<keyword evidence="3" id="KW-0089">Bile pigment</keyword>
<evidence type="ECO:0000313" key="5">
    <source>
        <dbReference type="Proteomes" id="UP000625316"/>
    </source>
</evidence>
<organism evidence="4 5">
    <name type="scientific">Romeriopsis navalis LEGE 11480</name>
    <dbReference type="NCBI Taxonomy" id="2777977"/>
    <lineage>
        <taxon>Bacteria</taxon>
        <taxon>Bacillati</taxon>
        <taxon>Cyanobacteriota</taxon>
        <taxon>Cyanophyceae</taxon>
        <taxon>Leptolyngbyales</taxon>
        <taxon>Leptolyngbyaceae</taxon>
        <taxon>Romeriopsis</taxon>
        <taxon>Romeriopsis navalis</taxon>
    </lineage>
</organism>
<dbReference type="Gene3D" id="1.10.490.20">
    <property type="entry name" value="Phycocyanins"/>
    <property type="match status" value="1"/>
</dbReference>
<proteinExistence type="inferred from homology"/>
<dbReference type="SUPFAM" id="SSF46458">
    <property type="entry name" value="Globin-like"/>
    <property type="match status" value="1"/>
</dbReference>
<sequence>MLSQMQRLTTAAEGRYATDEELRFLPEYLRSYELRMQTYQQLQKSEITILKQVFSTVMQQAPELFSKAQPEQLKHCQQDTLQTLRYCAAAMLVNDADTLRERYLLWLQTIVRAFDKQHSNDLLYTAMQQAVKQHLSAAQADLIVPLIQDIHLMLSATA</sequence>
<dbReference type="EMBL" id="JADEXQ010000009">
    <property type="protein sequence ID" value="MBE9028982.1"/>
    <property type="molecule type" value="Genomic_DNA"/>
</dbReference>
<comment type="similarity">
    <text evidence="1">Belongs to the phycobiliprotein family.</text>
</comment>
<dbReference type="GO" id="GO:0015979">
    <property type="term" value="P:photosynthesis"/>
    <property type="evidence" value="ECO:0007669"/>
    <property type="project" value="InterPro"/>
</dbReference>
<name>A0A928Z2F1_9CYAN</name>
<dbReference type="GO" id="GO:0030089">
    <property type="term" value="C:phycobilisome"/>
    <property type="evidence" value="ECO:0007669"/>
    <property type="project" value="InterPro"/>
</dbReference>
<evidence type="ECO:0000313" key="4">
    <source>
        <dbReference type="EMBL" id="MBE9028982.1"/>
    </source>
</evidence>
<evidence type="ECO:0000256" key="2">
    <source>
        <dbReference type="ARBA" id="ARBA00022991"/>
    </source>
</evidence>
<comment type="caution">
    <text evidence="4">The sequence shown here is derived from an EMBL/GenBank/DDBJ whole genome shotgun (WGS) entry which is preliminary data.</text>
</comment>
<dbReference type="InterPro" id="IPR009050">
    <property type="entry name" value="Globin-like_sf"/>
</dbReference>
<protein>
    <submittedName>
        <fullName evidence="4">Phycobilisome protein</fullName>
    </submittedName>
</protein>
<dbReference type="CDD" id="cd08919">
    <property type="entry name" value="PBP-like"/>
    <property type="match status" value="1"/>
</dbReference>
<dbReference type="Pfam" id="PF00502">
    <property type="entry name" value="Phycobilisome"/>
    <property type="match status" value="1"/>
</dbReference>
<dbReference type="InterPro" id="IPR038719">
    <property type="entry name" value="Phycobilisome_asu/bsu_sf"/>
</dbReference>
<dbReference type="RefSeq" id="WP_264323803.1">
    <property type="nucleotide sequence ID" value="NZ_JADEXQ010000009.1"/>
</dbReference>
<evidence type="ECO:0000256" key="3">
    <source>
        <dbReference type="ARBA" id="ARBA00023307"/>
    </source>
</evidence>
<reference evidence="4" key="1">
    <citation type="submission" date="2020-10" db="EMBL/GenBank/DDBJ databases">
        <authorList>
            <person name="Castelo-Branco R."/>
            <person name="Eusebio N."/>
            <person name="Adriana R."/>
            <person name="Vieira A."/>
            <person name="Brugerolle De Fraissinette N."/>
            <person name="Rezende De Castro R."/>
            <person name="Schneider M.P."/>
            <person name="Vasconcelos V."/>
            <person name="Leao P.N."/>
        </authorList>
    </citation>
    <scope>NUCLEOTIDE SEQUENCE</scope>
    <source>
        <strain evidence="4">LEGE 11480</strain>
    </source>
</reference>
<keyword evidence="5" id="KW-1185">Reference proteome</keyword>
<evidence type="ECO:0000256" key="1">
    <source>
        <dbReference type="ARBA" id="ARBA00008182"/>
    </source>
</evidence>